<evidence type="ECO:0000256" key="2">
    <source>
        <dbReference type="ARBA" id="ARBA00023134"/>
    </source>
</evidence>
<organism evidence="5 6">
    <name type="scientific">Zestosphaera tikiterensis</name>
    <dbReference type="NCBI Taxonomy" id="1973259"/>
    <lineage>
        <taxon>Archaea</taxon>
        <taxon>Thermoproteota</taxon>
        <taxon>Thermoprotei</taxon>
        <taxon>Desulfurococcales</taxon>
        <taxon>Desulfurococcaceae</taxon>
        <taxon>Zestosphaera</taxon>
    </lineage>
</organism>
<dbReference type="InterPro" id="IPR043128">
    <property type="entry name" value="Rev_trsase/Diguanyl_cyclase"/>
</dbReference>
<dbReference type="EMBL" id="NBVN01000004">
    <property type="protein sequence ID" value="PUA32311.1"/>
    <property type="molecule type" value="Genomic_DNA"/>
</dbReference>
<dbReference type="PIRSF" id="PIRSF009265">
    <property type="entry name" value="GTP_cyclohydro_3"/>
    <property type="match status" value="1"/>
</dbReference>
<keyword evidence="2 3" id="KW-0342">GTP-binding</keyword>
<dbReference type="Pfam" id="PF05165">
    <property type="entry name" value="GCH_III"/>
    <property type="match status" value="2"/>
</dbReference>
<dbReference type="EC" id="3.5.4.29" evidence="3 4"/>
<name>A0A2R7Y438_9CREN</name>
<dbReference type="InterPro" id="IPR007839">
    <property type="entry name" value="GTP_CycHdrlase_3"/>
</dbReference>
<comment type="similarity">
    <text evidence="3 4">Belongs to the archaeal-type GTP cyclohydrolase family.</text>
</comment>
<dbReference type="PANTHER" id="PTHR42202">
    <property type="entry name" value="GTP CYCLOHYDROLASE III"/>
    <property type="match status" value="1"/>
</dbReference>
<proteinExistence type="inferred from homology"/>
<evidence type="ECO:0000313" key="5">
    <source>
        <dbReference type="EMBL" id="PUA32311.1"/>
    </source>
</evidence>
<comment type="function">
    <text evidence="3 4">Catalyzes the formation of 2-amino-5-formylamino-6-ribofuranosylamino-4(3H)-pyrimidinone ribonucleotide monophosphate and inorganic phosphate from GTP. Also has an independent pyrophosphate phosphohydrolase activity.</text>
</comment>
<sequence length="238" mass="26804">MPSIAYIEFVGYREWTESLGNDREWIIQLTQAKNYQVIQNYVASFGGLALPLRFDYQLALLPENIDKEEFTKGLVEALKHYAPTLVNVLIFCGKIKEVVEGLNRPSTSNTCVSEPIVVAHADLNYFTEMTKGLGVYRSYVEVMKLVHTYITKLYRTAITQYLGGDNLVVIADLENLNDVLNVLIEADGVKVGVGVSKNPRKAFTLAAEALGRIREGNRSVKYIIEFDEDIKEVLHPQL</sequence>
<comment type="caution">
    <text evidence="5">The sequence shown here is derived from an EMBL/GenBank/DDBJ whole genome shotgun (WGS) entry which is preliminary data.</text>
</comment>
<evidence type="ECO:0000313" key="6">
    <source>
        <dbReference type="Proteomes" id="UP000244093"/>
    </source>
</evidence>
<keyword evidence="3" id="KW-0547">Nucleotide-binding</keyword>
<keyword evidence="1 3" id="KW-0378">Hydrolase</keyword>
<comment type="catalytic activity">
    <reaction evidence="3 4">
        <text>GTP + 3 H2O = 2-amino-5-formylamino-6-(5-phospho-D-ribosylamino)pyrimidin-4(3H)-one + 2 phosphate + 2 H(+)</text>
        <dbReference type="Rhea" id="RHEA:22468"/>
        <dbReference type="ChEBI" id="CHEBI:15377"/>
        <dbReference type="ChEBI" id="CHEBI:15378"/>
        <dbReference type="ChEBI" id="CHEBI:37565"/>
        <dbReference type="ChEBI" id="CHEBI:43474"/>
        <dbReference type="ChEBI" id="CHEBI:57258"/>
        <dbReference type="EC" id="3.5.4.29"/>
    </reaction>
</comment>
<dbReference type="Gene3D" id="3.30.70.1230">
    <property type="entry name" value="Nucleotide cyclase"/>
    <property type="match status" value="1"/>
</dbReference>
<evidence type="ECO:0000256" key="3">
    <source>
        <dbReference type="HAMAP-Rule" id="MF_00608"/>
    </source>
</evidence>
<gene>
    <name evidence="3" type="primary">gch3</name>
    <name evidence="5" type="ORF">B7O98_06530</name>
</gene>
<dbReference type="HAMAP" id="MF_00608">
    <property type="entry name" value="GTP_cyclohydro_3"/>
    <property type="match status" value="1"/>
</dbReference>
<dbReference type="PANTHER" id="PTHR42202:SF1">
    <property type="entry name" value="GTP CYCLOHYDROLASE III"/>
    <property type="match status" value="1"/>
</dbReference>
<dbReference type="AlphaFoldDB" id="A0A2R7Y438"/>
<dbReference type="Gene3D" id="3.30.70.270">
    <property type="match status" value="1"/>
</dbReference>
<evidence type="ECO:0000256" key="4">
    <source>
        <dbReference type="PIRNR" id="PIRNR009265"/>
    </source>
</evidence>
<evidence type="ECO:0000256" key="1">
    <source>
        <dbReference type="ARBA" id="ARBA00022801"/>
    </source>
</evidence>
<dbReference type="GO" id="GO:0005525">
    <property type="term" value="F:GTP binding"/>
    <property type="evidence" value="ECO:0007669"/>
    <property type="project" value="UniProtKB-KW"/>
</dbReference>
<protein>
    <recommendedName>
        <fullName evidence="3 4">GTP cyclohydrolase III</fullName>
        <ecNumber evidence="3 4">3.5.4.29</ecNumber>
    </recommendedName>
</protein>
<accession>A0A2R7Y438</accession>
<dbReference type="InterPro" id="IPR029787">
    <property type="entry name" value="Nucleotide_cyclase"/>
</dbReference>
<dbReference type="GO" id="GO:0043740">
    <property type="term" value="F:GTP cyclohydrolase IIa activity"/>
    <property type="evidence" value="ECO:0007669"/>
    <property type="project" value="UniProtKB-UniRule"/>
</dbReference>
<dbReference type="Proteomes" id="UP000244093">
    <property type="component" value="Unassembled WGS sequence"/>
</dbReference>
<reference evidence="5 6" key="1">
    <citation type="journal article" date="2018" name="Syst. Appl. Microbiol.">
        <title>A new symbiotic nanoarchaeote (Candidatus Nanoclepta minutus) and its host (Zestosphaera tikiterensis gen. nov., sp. nov.) from a New Zealand hot spring.</title>
        <authorList>
            <person name="St John E."/>
            <person name="Liu Y."/>
            <person name="Podar M."/>
            <person name="Stott M.B."/>
            <person name="Meneghin J."/>
            <person name="Chen Z."/>
            <person name="Lagutin K."/>
            <person name="Mitchell K."/>
            <person name="Reysenbach A.L."/>
        </authorList>
    </citation>
    <scope>NUCLEOTIDE SEQUENCE [LARGE SCALE GENOMIC DNA]</scope>
    <source>
        <strain evidence="5">NZ3</strain>
    </source>
</reference>